<dbReference type="EMBL" id="SEOQ01001346">
    <property type="protein sequence ID" value="TFY52232.1"/>
    <property type="molecule type" value="Genomic_DNA"/>
</dbReference>
<reference evidence="1 2" key="1">
    <citation type="submission" date="2019-02" db="EMBL/GenBank/DDBJ databases">
        <title>Genome sequencing of the rare red list fungi Dentipellis fragilis.</title>
        <authorList>
            <person name="Buettner E."/>
            <person name="Kellner H."/>
        </authorList>
    </citation>
    <scope>NUCLEOTIDE SEQUENCE [LARGE SCALE GENOMIC DNA]</scope>
    <source>
        <strain evidence="1 2">DSM 105465</strain>
    </source>
</reference>
<evidence type="ECO:0000313" key="2">
    <source>
        <dbReference type="Proteomes" id="UP000298327"/>
    </source>
</evidence>
<proteinExistence type="predicted"/>
<protein>
    <submittedName>
        <fullName evidence="1">Uncharacterized protein</fullName>
    </submittedName>
</protein>
<comment type="caution">
    <text evidence="1">The sequence shown here is derived from an EMBL/GenBank/DDBJ whole genome shotgun (WGS) entry which is preliminary data.</text>
</comment>
<organism evidence="1 2">
    <name type="scientific">Dentipellis fragilis</name>
    <dbReference type="NCBI Taxonomy" id="205917"/>
    <lineage>
        <taxon>Eukaryota</taxon>
        <taxon>Fungi</taxon>
        <taxon>Dikarya</taxon>
        <taxon>Basidiomycota</taxon>
        <taxon>Agaricomycotina</taxon>
        <taxon>Agaricomycetes</taxon>
        <taxon>Russulales</taxon>
        <taxon>Hericiaceae</taxon>
        <taxon>Dentipellis</taxon>
    </lineage>
</organism>
<evidence type="ECO:0000313" key="1">
    <source>
        <dbReference type="EMBL" id="TFY52232.1"/>
    </source>
</evidence>
<dbReference type="AlphaFoldDB" id="A0A4Y9XR43"/>
<keyword evidence="2" id="KW-1185">Reference proteome</keyword>
<gene>
    <name evidence="1" type="ORF">EVG20_g10642</name>
</gene>
<name>A0A4Y9XR43_9AGAM</name>
<sequence length="72" mass="7914">MQASDREGAQQLQQDAHDLEFHLEDPPEARDVDMDVIALPLSRCPSAGFRVLRPTVSTSQGRSDAILEVKAP</sequence>
<dbReference type="Proteomes" id="UP000298327">
    <property type="component" value="Unassembled WGS sequence"/>
</dbReference>
<accession>A0A4Y9XR43</accession>